<gene>
    <name evidence="3" type="ORF">DM826_02050</name>
</gene>
<dbReference type="PRINTS" id="PR00081">
    <property type="entry name" value="GDHRDH"/>
</dbReference>
<evidence type="ECO:0000313" key="3">
    <source>
        <dbReference type="EMBL" id="RJX44906.1"/>
    </source>
</evidence>
<keyword evidence="2" id="KW-0560">Oxidoreductase</keyword>
<evidence type="ECO:0000313" key="4">
    <source>
        <dbReference type="Proteomes" id="UP000276588"/>
    </source>
</evidence>
<comment type="similarity">
    <text evidence="1">Belongs to the short-chain dehydrogenases/reductases (SDR) family.</text>
</comment>
<organism evidence="3 4">
    <name type="scientific">Halonotius aquaticus</name>
    <dbReference type="NCBI Taxonomy" id="2216978"/>
    <lineage>
        <taxon>Archaea</taxon>
        <taxon>Methanobacteriati</taxon>
        <taxon>Methanobacteriota</taxon>
        <taxon>Stenosarchaea group</taxon>
        <taxon>Halobacteria</taxon>
        <taxon>Halobacteriales</taxon>
        <taxon>Haloferacaceae</taxon>
        <taxon>Halonotius</taxon>
    </lineage>
</organism>
<dbReference type="AlphaFoldDB" id="A0A3A6PYP5"/>
<reference evidence="3 4" key="1">
    <citation type="submission" date="2018-06" db="EMBL/GenBank/DDBJ databases">
        <title>Halonotius sp. F13-13 a new haloarchaeeon isolated from a solar saltern from Isla Cristina, Huelva, Spain.</title>
        <authorList>
            <person name="Duran-Viseras A."/>
            <person name="Sanchez-Porro C."/>
            <person name="Ventosa A."/>
        </authorList>
    </citation>
    <scope>NUCLEOTIDE SEQUENCE [LARGE SCALE GENOMIC DNA]</scope>
    <source>
        <strain evidence="3 4">F13-13</strain>
    </source>
</reference>
<dbReference type="CDD" id="cd05233">
    <property type="entry name" value="SDR_c"/>
    <property type="match status" value="1"/>
</dbReference>
<dbReference type="PANTHER" id="PTHR42760:SF83">
    <property type="entry name" value="(3R)-3-HYDROXYACYL-COA DEHYDROGENASE"/>
    <property type="match status" value="1"/>
</dbReference>
<dbReference type="GO" id="GO:0006633">
    <property type="term" value="P:fatty acid biosynthetic process"/>
    <property type="evidence" value="ECO:0007669"/>
    <property type="project" value="TreeGrafter"/>
</dbReference>
<dbReference type="GO" id="GO:0016616">
    <property type="term" value="F:oxidoreductase activity, acting on the CH-OH group of donors, NAD or NADP as acceptor"/>
    <property type="evidence" value="ECO:0007669"/>
    <property type="project" value="TreeGrafter"/>
</dbReference>
<evidence type="ECO:0000256" key="1">
    <source>
        <dbReference type="ARBA" id="ARBA00006484"/>
    </source>
</evidence>
<proteinExistence type="inferred from homology"/>
<dbReference type="GO" id="GO:0048038">
    <property type="term" value="F:quinone binding"/>
    <property type="evidence" value="ECO:0007669"/>
    <property type="project" value="TreeGrafter"/>
</dbReference>
<dbReference type="SUPFAM" id="SSF51735">
    <property type="entry name" value="NAD(P)-binding Rossmann-fold domains"/>
    <property type="match status" value="1"/>
</dbReference>
<protein>
    <submittedName>
        <fullName evidence="3">3-ketoacyl-ACP reductase</fullName>
    </submittedName>
</protein>
<dbReference type="EMBL" id="QKNY01000003">
    <property type="protein sequence ID" value="RJX44906.1"/>
    <property type="molecule type" value="Genomic_DNA"/>
</dbReference>
<dbReference type="InterPro" id="IPR020904">
    <property type="entry name" value="Sc_DH/Rdtase_CS"/>
</dbReference>
<comment type="caution">
    <text evidence="3">The sequence shown here is derived from an EMBL/GenBank/DDBJ whole genome shotgun (WGS) entry which is preliminary data.</text>
</comment>
<dbReference type="PRINTS" id="PR00080">
    <property type="entry name" value="SDRFAMILY"/>
</dbReference>
<dbReference type="Gene3D" id="3.40.50.720">
    <property type="entry name" value="NAD(P)-binding Rossmann-like Domain"/>
    <property type="match status" value="1"/>
</dbReference>
<dbReference type="RefSeq" id="WP_120100850.1">
    <property type="nucleotide sequence ID" value="NZ_QKNY01000003.1"/>
</dbReference>
<dbReference type="InterPro" id="IPR036291">
    <property type="entry name" value="NAD(P)-bd_dom_sf"/>
</dbReference>
<dbReference type="OrthoDB" id="24596at2157"/>
<dbReference type="Proteomes" id="UP000276588">
    <property type="component" value="Unassembled WGS sequence"/>
</dbReference>
<dbReference type="InterPro" id="IPR002347">
    <property type="entry name" value="SDR_fam"/>
</dbReference>
<dbReference type="NCBIfam" id="NF005559">
    <property type="entry name" value="PRK07231.1"/>
    <property type="match status" value="1"/>
</dbReference>
<dbReference type="Pfam" id="PF13561">
    <property type="entry name" value="adh_short_C2"/>
    <property type="match status" value="1"/>
</dbReference>
<accession>A0A3A6PYP5</accession>
<dbReference type="PANTHER" id="PTHR42760">
    <property type="entry name" value="SHORT-CHAIN DEHYDROGENASES/REDUCTASES FAMILY MEMBER"/>
    <property type="match status" value="1"/>
</dbReference>
<dbReference type="PROSITE" id="PS00061">
    <property type="entry name" value="ADH_SHORT"/>
    <property type="match status" value="1"/>
</dbReference>
<name>A0A3A6PYP5_9EURY</name>
<dbReference type="FunFam" id="3.40.50.720:FF:000084">
    <property type="entry name" value="Short-chain dehydrogenase reductase"/>
    <property type="match status" value="1"/>
</dbReference>
<sequence length="260" mass="27190">MNQLLTNQTAVVTGGASGIGRRIALTFADHGADVVVADVRETPREGGEPTHEQITTETDQTAVFVECDVTERADLETAVDAAEELGGLNIMVNNAGIHSETPFFEITEAEYDQLMDINLKGVFFGAQVAGERLIESNDGGTIINMASLAADQGAAYQTIYTASKGAVKSLTYALADVFGGHGVRVNAIKPSFTETQMLEQGGMGEGEAGKQLQEAMLGATPAGRFGQPEEIANVALFLASDLSAYVNGESILVDGGLGNT</sequence>
<keyword evidence="4" id="KW-1185">Reference proteome</keyword>
<evidence type="ECO:0000256" key="2">
    <source>
        <dbReference type="ARBA" id="ARBA00023002"/>
    </source>
</evidence>